<gene>
    <name evidence="9" type="primary">hypB</name>
    <name evidence="9" type="ORF">ACFPIH_33785</name>
</gene>
<dbReference type="Gene3D" id="3.40.50.300">
    <property type="entry name" value="P-loop containing nucleotide triphosphate hydrolases"/>
    <property type="match status" value="1"/>
</dbReference>
<evidence type="ECO:0000256" key="2">
    <source>
        <dbReference type="ARBA" id="ARBA00022596"/>
    </source>
</evidence>
<evidence type="ECO:0000313" key="9">
    <source>
        <dbReference type="EMBL" id="MFC4504421.1"/>
    </source>
</evidence>
<keyword evidence="4" id="KW-0547">Nucleotide-binding</keyword>
<dbReference type="SUPFAM" id="SSF52540">
    <property type="entry name" value="P-loop containing nucleoside triphosphate hydrolases"/>
    <property type="match status" value="1"/>
</dbReference>
<comment type="caution">
    <text evidence="9">The sequence shown here is derived from an EMBL/GenBank/DDBJ whole genome shotgun (WGS) entry which is preliminary data.</text>
</comment>
<keyword evidence="6" id="KW-0862">Zinc</keyword>
<comment type="similarity">
    <text evidence="1">Belongs to the SIMIBI class G3E GTPase family. HypB/HupM subfamily.</text>
</comment>
<sequence length="245" mass="25876">MCRAVDLRQAVLAKNDAGAEVLRGNLAARGTTVVNLLSSPGSGKTALLERELLLARERSVPVAALTADLATENDAARLARSGVPVKQVLTDGLCHLEAGMLAQHLVGWLPDDTRLLFVENVGNLVCPASYDLGETLRVVLASVTEGEDKPLKYPTAFGLAHLVVITKTDIARAVEFDEDAFRANVEQVNPGVDIVLTSARRGQGTGAVLDRALAAASGEPPHRPVMARATHTHAHAVGDLTHTHS</sequence>
<evidence type="ECO:0000313" key="10">
    <source>
        <dbReference type="Proteomes" id="UP001595839"/>
    </source>
</evidence>
<keyword evidence="5" id="KW-0378">Hydrolase</keyword>
<organism evidence="9 10">
    <name type="scientific">Streptomyces vulcanius</name>
    <dbReference type="NCBI Taxonomy" id="1441876"/>
    <lineage>
        <taxon>Bacteria</taxon>
        <taxon>Bacillati</taxon>
        <taxon>Actinomycetota</taxon>
        <taxon>Actinomycetes</taxon>
        <taxon>Kitasatosporales</taxon>
        <taxon>Streptomycetaceae</taxon>
        <taxon>Streptomyces</taxon>
    </lineage>
</organism>
<dbReference type="PIRSF" id="PIRSF005624">
    <property type="entry name" value="Ni-bind_GTPase"/>
    <property type="match status" value="1"/>
</dbReference>
<evidence type="ECO:0000256" key="1">
    <source>
        <dbReference type="ARBA" id="ARBA00006211"/>
    </source>
</evidence>
<dbReference type="InterPro" id="IPR003495">
    <property type="entry name" value="CobW/HypB/UreG_nucleotide-bd"/>
</dbReference>
<accession>A0ABV9AZG5</accession>
<evidence type="ECO:0000256" key="3">
    <source>
        <dbReference type="ARBA" id="ARBA00022723"/>
    </source>
</evidence>
<evidence type="ECO:0000256" key="5">
    <source>
        <dbReference type="ARBA" id="ARBA00022801"/>
    </source>
</evidence>
<dbReference type="InterPro" id="IPR027417">
    <property type="entry name" value="P-loop_NTPase"/>
</dbReference>
<reference evidence="10" key="1">
    <citation type="journal article" date="2019" name="Int. J. Syst. Evol. Microbiol.">
        <title>The Global Catalogue of Microorganisms (GCM) 10K type strain sequencing project: providing services to taxonomists for standard genome sequencing and annotation.</title>
        <authorList>
            <consortium name="The Broad Institute Genomics Platform"/>
            <consortium name="The Broad Institute Genome Sequencing Center for Infectious Disease"/>
            <person name="Wu L."/>
            <person name="Ma J."/>
        </authorList>
    </citation>
    <scope>NUCLEOTIDE SEQUENCE [LARGE SCALE GENOMIC DNA]</scope>
    <source>
        <strain evidence="10">CGMCC 4.7177</strain>
    </source>
</reference>
<dbReference type="RefSeq" id="WP_381166895.1">
    <property type="nucleotide sequence ID" value="NZ_JBHSFK010000026.1"/>
</dbReference>
<proteinExistence type="inferred from homology"/>
<dbReference type="PANTHER" id="PTHR30134">
    <property type="entry name" value="HYDROGENASE PROTEIN ASSEMBLY PROTEIN, NICKEL CHAPERONE"/>
    <property type="match status" value="1"/>
</dbReference>
<evidence type="ECO:0000256" key="7">
    <source>
        <dbReference type="ARBA" id="ARBA00023134"/>
    </source>
</evidence>
<dbReference type="EMBL" id="JBHSFK010000026">
    <property type="protein sequence ID" value="MFC4504421.1"/>
    <property type="molecule type" value="Genomic_DNA"/>
</dbReference>
<keyword evidence="10" id="KW-1185">Reference proteome</keyword>
<dbReference type="PANTHER" id="PTHR30134:SF2">
    <property type="entry name" value="HYDROGENASE MATURATION FACTOR HYPB"/>
    <property type="match status" value="1"/>
</dbReference>
<dbReference type="Pfam" id="PF02492">
    <property type="entry name" value="cobW"/>
    <property type="match status" value="1"/>
</dbReference>
<keyword evidence="7" id="KW-0342">GTP-binding</keyword>
<evidence type="ECO:0000256" key="4">
    <source>
        <dbReference type="ARBA" id="ARBA00022741"/>
    </source>
</evidence>
<protein>
    <submittedName>
        <fullName evidence="9">Hydrogenase nickel incorporation protein HypB</fullName>
    </submittedName>
</protein>
<evidence type="ECO:0000259" key="8">
    <source>
        <dbReference type="Pfam" id="PF02492"/>
    </source>
</evidence>
<evidence type="ECO:0000256" key="6">
    <source>
        <dbReference type="ARBA" id="ARBA00022833"/>
    </source>
</evidence>
<keyword evidence="3" id="KW-0479">Metal-binding</keyword>
<feature type="domain" description="CobW/HypB/UreG nucleotide-binding" evidence="8">
    <location>
        <begin position="33"/>
        <end position="194"/>
    </location>
</feature>
<name>A0ABV9AZG5_9ACTN</name>
<keyword evidence="2" id="KW-0533">Nickel</keyword>
<dbReference type="NCBIfam" id="TIGR00073">
    <property type="entry name" value="hypB"/>
    <property type="match status" value="1"/>
</dbReference>
<dbReference type="InterPro" id="IPR004392">
    <property type="entry name" value="Hyd_mat_HypB"/>
</dbReference>
<dbReference type="Proteomes" id="UP001595839">
    <property type="component" value="Unassembled WGS sequence"/>
</dbReference>